<dbReference type="STRING" id="485917.Phep_3770"/>
<evidence type="ECO:0000313" key="4">
    <source>
        <dbReference type="Proteomes" id="UP000000852"/>
    </source>
</evidence>
<dbReference type="KEGG" id="phe:Phep_3770"/>
<dbReference type="EMBL" id="CP001681">
    <property type="protein sequence ID" value="ACU05961.1"/>
    <property type="molecule type" value="Genomic_DNA"/>
</dbReference>
<dbReference type="SUPFAM" id="SSF52266">
    <property type="entry name" value="SGNH hydrolase"/>
    <property type="match status" value="1"/>
</dbReference>
<dbReference type="InterPro" id="IPR036514">
    <property type="entry name" value="SGNH_hydro_sf"/>
</dbReference>
<dbReference type="Gene3D" id="3.40.50.1110">
    <property type="entry name" value="SGNH hydrolase"/>
    <property type="match status" value="1"/>
</dbReference>
<dbReference type="Pfam" id="PF03629">
    <property type="entry name" value="SASA"/>
    <property type="match status" value="1"/>
</dbReference>
<dbReference type="Proteomes" id="UP000000852">
    <property type="component" value="Chromosome"/>
</dbReference>
<reference evidence="3 4" key="1">
    <citation type="journal article" date="2009" name="Stand. Genomic Sci.">
        <title>Complete genome sequence of Pedobacter heparinus type strain (HIM 762-3).</title>
        <authorList>
            <person name="Han C."/>
            <person name="Spring S."/>
            <person name="Lapidus A."/>
            <person name="Del Rio T.G."/>
            <person name="Tice H."/>
            <person name="Copeland A."/>
            <person name="Cheng J.F."/>
            <person name="Lucas S."/>
            <person name="Chen F."/>
            <person name="Nolan M."/>
            <person name="Bruce D."/>
            <person name="Goodwin L."/>
            <person name="Pitluck S."/>
            <person name="Ivanova N."/>
            <person name="Mavromatis K."/>
            <person name="Mikhailova N."/>
            <person name="Pati A."/>
            <person name="Chen A."/>
            <person name="Palaniappan K."/>
            <person name="Land M."/>
            <person name="Hauser L."/>
            <person name="Chang Y.J."/>
            <person name="Jeffries C.C."/>
            <person name="Saunders E."/>
            <person name="Chertkov O."/>
            <person name="Brettin T."/>
            <person name="Goker M."/>
            <person name="Rohde M."/>
            <person name="Bristow J."/>
            <person name="Eisen J.A."/>
            <person name="Markowitz V."/>
            <person name="Hugenholtz P."/>
            <person name="Kyrpides N.C."/>
            <person name="Klenk H.P."/>
            <person name="Detter J.C."/>
        </authorList>
    </citation>
    <scope>NUCLEOTIDE SEQUENCE [LARGE SCALE GENOMIC DNA]</scope>
    <source>
        <strain evidence="4">ATCC 13125 / DSM 2366 / CIP 104194 / JCM 7457 / NBRC 12017 / NCIMB 9290 / NRRL B-14731 / HIM 762-3</strain>
    </source>
</reference>
<dbReference type="InterPro" id="IPR005181">
    <property type="entry name" value="SASA"/>
</dbReference>
<accession>C6XUV3</accession>
<dbReference type="GO" id="GO:0001681">
    <property type="term" value="F:sialate O-acetylesterase activity"/>
    <property type="evidence" value="ECO:0007669"/>
    <property type="project" value="InterPro"/>
</dbReference>
<dbReference type="eggNOG" id="COG2755">
    <property type="taxonomic scope" value="Bacteria"/>
</dbReference>
<organism evidence="3 4">
    <name type="scientific">Pedobacter heparinus (strain ATCC 13125 / DSM 2366 / CIP 104194 / JCM 7457 / NBRC 12017 / NCIMB 9290 / NRRL B-14731 / HIM 762-3)</name>
    <dbReference type="NCBI Taxonomy" id="485917"/>
    <lineage>
        <taxon>Bacteria</taxon>
        <taxon>Pseudomonadati</taxon>
        <taxon>Bacteroidota</taxon>
        <taxon>Sphingobacteriia</taxon>
        <taxon>Sphingobacteriales</taxon>
        <taxon>Sphingobacteriaceae</taxon>
        <taxon>Pedobacter</taxon>
    </lineage>
</organism>
<evidence type="ECO:0000256" key="1">
    <source>
        <dbReference type="ARBA" id="ARBA00022801"/>
    </source>
</evidence>
<protein>
    <submittedName>
        <fullName evidence="3">Sialate O-acetylesterase</fullName>
    </submittedName>
</protein>
<dbReference type="PANTHER" id="PTHR22901">
    <property type="entry name" value="SIALATE O-ACETYLESTERASE"/>
    <property type="match status" value="1"/>
</dbReference>
<keyword evidence="1" id="KW-0378">Hydrolase</keyword>
<evidence type="ECO:0000259" key="2">
    <source>
        <dbReference type="Pfam" id="PF03629"/>
    </source>
</evidence>
<dbReference type="InterPro" id="IPR039329">
    <property type="entry name" value="SIAE"/>
</dbReference>
<dbReference type="AlphaFoldDB" id="C6XUV3"/>
<dbReference type="GO" id="GO:0005975">
    <property type="term" value="P:carbohydrate metabolic process"/>
    <property type="evidence" value="ECO:0007669"/>
    <property type="project" value="TreeGrafter"/>
</dbReference>
<gene>
    <name evidence="3" type="ordered locus">Phep_3770</name>
</gene>
<dbReference type="HOGENOM" id="CLU_015150_0_0_10"/>
<evidence type="ECO:0000313" key="3">
    <source>
        <dbReference type="EMBL" id="ACU05961.1"/>
    </source>
</evidence>
<name>C6XUV3_PEDHD</name>
<proteinExistence type="predicted"/>
<feature type="domain" description="Sialate O-acetylesterase" evidence="2">
    <location>
        <begin position="101"/>
        <end position="349"/>
    </location>
</feature>
<sequence length="468" mass="53322">MLFISLGFFFNPVYAQLRLPSFFSDHMILQRDTVTSIWGWARAGAEVVVIPDWTTDSLKVTTDGNAKWQLKLPVGKAGKPHRIKIISKKDTVILNDVIFGELWLCSGQSNMQWNALNDLKEMKDVLPGIRNSNIRFLNVSNIASAYPQDDLVNSWQLCDSTSASTFSAIGYFFAEEISKRLNVPVGIINASWGGTCAEVWTPGELVMNDELLLKASQLKKVAPRKPNLPGYAWNSMVHPLVGYTIAGVLWYQGEDNVASYDSYERLFAMMIKSWRKSWNDEFPFYFAQIAPYTYKNKELPKAAYLREQQTFTALHNERVKMVLTSDLVSDIKNIHPTRKREVAKRFANVALHENYKINLQNPYSALYKAAQVKGDKIEVSFFNMEGNTFDNKSGEIEGLFIAGEDQVFHQAKAKSMRARLLVYSDQVKKPVAVRYAFSETDETRLHTTNGLPVSLFRTDNWLQFTKKE</sequence>
<keyword evidence="4" id="KW-1185">Reference proteome</keyword>
<dbReference type="PANTHER" id="PTHR22901:SF0">
    <property type="entry name" value="SIALATE O-ACETYLESTERASE"/>
    <property type="match status" value="1"/>
</dbReference>